<proteinExistence type="predicted"/>
<gene>
    <name evidence="2" type="ORF">CEXT_133881</name>
</gene>
<sequence length="77" mass="8528">MKSKTPGEKKAIFRQKVVPRDENISEAGSRNHVREPTLPSSACQPQQKAFVTCTTSATEPIRACQRNFCSVITKHAV</sequence>
<reference evidence="2 3" key="1">
    <citation type="submission" date="2021-06" db="EMBL/GenBank/DDBJ databases">
        <title>Caerostris extrusa draft genome.</title>
        <authorList>
            <person name="Kono N."/>
            <person name="Arakawa K."/>
        </authorList>
    </citation>
    <scope>NUCLEOTIDE SEQUENCE [LARGE SCALE GENOMIC DNA]</scope>
</reference>
<keyword evidence="3" id="KW-1185">Reference proteome</keyword>
<evidence type="ECO:0000313" key="2">
    <source>
        <dbReference type="EMBL" id="GIY95124.1"/>
    </source>
</evidence>
<dbReference type="Proteomes" id="UP001054945">
    <property type="component" value="Unassembled WGS sequence"/>
</dbReference>
<evidence type="ECO:0000256" key="1">
    <source>
        <dbReference type="SAM" id="MobiDB-lite"/>
    </source>
</evidence>
<dbReference type="EMBL" id="BPLR01017874">
    <property type="protein sequence ID" value="GIY95124.1"/>
    <property type="molecule type" value="Genomic_DNA"/>
</dbReference>
<feature type="compositionally biased region" description="Basic and acidic residues" evidence="1">
    <location>
        <begin position="1"/>
        <end position="11"/>
    </location>
</feature>
<organism evidence="2 3">
    <name type="scientific">Caerostris extrusa</name>
    <name type="common">Bark spider</name>
    <name type="synonym">Caerostris bankana</name>
    <dbReference type="NCBI Taxonomy" id="172846"/>
    <lineage>
        <taxon>Eukaryota</taxon>
        <taxon>Metazoa</taxon>
        <taxon>Ecdysozoa</taxon>
        <taxon>Arthropoda</taxon>
        <taxon>Chelicerata</taxon>
        <taxon>Arachnida</taxon>
        <taxon>Araneae</taxon>
        <taxon>Araneomorphae</taxon>
        <taxon>Entelegynae</taxon>
        <taxon>Araneoidea</taxon>
        <taxon>Araneidae</taxon>
        <taxon>Caerostris</taxon>
    </lineage>
</organism>
<evidence type="ECO:0000313" key="3">
    <source>
        <dbReference type="Proteomes" id="UP001054945"/>
    </source>
</evidence>
<name>A0AAV4XKB3_CAEEX</name>
<accession>A0AAV4XKB3</accession>
<protein>
    <submittedName>
        <fullName evidence="2">Uncharacterized protein</fullName>
    </submittedName>
</protein>
<dbReference type="AlphaFoldDB" id="A0AAV4XKB3"/>
<comment type="caution">
    <text evidence="2">The sequence shown here is derived from an EMBL/GenBank/DDBJ whole genome shotgun (WGS) entry which is preliminary data.</text>
</comment>
<feature type="region of interest" description="Disordered" evidence="1">
    <location>
        <begin position="1"/>
        <end position="41"/>
    </location>
</feature>